<evidence type="ECO:0000259" key="2">
    <source>
        <dbReference type="Pfam" id="PF00171"/>
    </source>
</evidence>
<dbReference type="EMBL" id="JBEPEK010000506">
    <property type="protein sequence ID" value="MER7185911.1"/>
    <property type="molecule type" value="Genomic_DNA"/>
</dbReference>
<dbReference type="Pfam" id="PF00171">
    <property type="entry name" value="Aldedh"/>
    <property type="match status" value="1"/>
</dbReference>
<sequence length="487" mass="51543">MYGNDGTARHWIGGQWRDSAAVSESVNPADGEVVGEYADGGRAEAVAAVAAARRAFDSTAWSTDRDLRRTVLTELAAAFDTHAEELARTLTSEHGKLLRESRLEARFATGALRYAIADLTTDTGSFAQTDRHIWFSSLREPLGVVAIIVPWESPIALFLRSLGPALAAGNAVAVKLPGQTAQTNALMARIISEVPSLPAGVVNMFTESGNTGAPFLVASSEVDAVSYTGSTAIGRLVVATGAVTLKRMNMALGGKTPMILFEDADLDHALPLLTLGVTLGAGQFCMAGSRVLVHRSIADQVRERLGAALESVVVGPGDDEGSQMGPLVDRNAVRRVDALVEESLEQGGKAVVRGGPVTEGPLAAGAFYRPSLIEIADLDATLVQEEVFGPVATFEVFDDEAEAVHRANATEFGLSAAVFTRDGDRARRVGRAVRAGTVWTNSWFVLDEGFPEGGFKQSGLGRLRGPLSLAEFQETKTYVHVALPETA</sequence>
<reference evidence="3 4" key="1">
    <citation type="submission" date="2024-06" db="EMBL/GenBank/DDBJ databases">
        <title>The Natural Products Discovery Center: Release of the First 8490 Sequenced Strains for Exploring Actinobacteria Biosynthetic Diversity.</title>
        <authorList>
            <person name="Kalkreuter E."/>
            <person name="Kautsar S.A."/>
            <person name="Yang D."/>
            <person name="Bader C.D."/>
            <person name="Teijaro C.N."/>
            <person name="Fluegel L."/>
            <person name="Davis C.M."/>
            <person name="Simpson J.R."/>
            <person name="Lauterbach L."/>
            <person name="Steele A.D."/>
            <person name="Gui C."/>
            <person name="Meng S."/>
            <person name="Li G."/>
            <person name="Viehrig K."/>
            <person name="Ye F."/>
            <person name="Su P."/>
            <person name="Kiefer A.F."/>
            <person name="Nichols A."/>
            <person name="Cepeda A.J."/>
            <person name="Yan W."/>
            <person name="Fan B."/>
            <person name="Jiang Y."/>
            <person name="Adhikari A."/>
            <person name="Zheng C.-J."/>
            <person name="Schuster L."/>
            <person name="Cowan T.M."/>
            <person name="Smanski M.J."/>
            <person name="Chevrette M.G."/>
            <person name="De Carvalho L.P.S."/>
            <person name="Shen B."/>
        </authorList>
    </citation>
    <scope>NUCLEOTIDE SEQUENCE [LARGE SCALE GENOMIC DNA]</scope>
    <source>
        <strain evidence="3 4">NPDC000234</strain>
    </source>
</reference>
<dbReference type="SUPFAM" id="SSF53720">
    <property type="entry name" value="ALDH-like"/>
    <property type="match status" value="1"/>
</dbReference>
<dbReference type="InterPro" id="IPR016163">
    <property type="entry name" value="Ald_DH_C"/>
</dbReference>
<evidence type="ECO:0000313" key="3">
    <source>
        <dbReference type="EMBL" id="MER7185911.1"/>
    </source>
</evidence>
<evidence type="ECO:0000256" key="1">
    <source>
        <dbReference type="ARBA" id="ARBA00023002"/>
    </source>
</evidence>
<dbReference type="InterPro" id="IPR016162">
    <property type="entry name" value="Ald_DH_N"/>
</dbReference>
<keyword evidence="1" id="KW-0560">Oxidoreductase</keyword>
<proteinExistence type="predicted"/>
<name>A0ABV1XA96_9ACTN</name>
<evidence type="ECO:0000313" key="4">
    <source>
        <dbReference type="Proteomes" id="UP001474181"/>
    </source>
</evidence>
<dbReference type="Gene3D" id="3.40.309.10">
    <property type="entry name" value="Aldehyde Dehydrogenase, Chain A, domain 2"/>
    <property type="match status" value="1"/>
</dbReference>
<dbReference type="RefSeq" id="WP_350789173.1">
    <property type="nucleotide sequence ID" value="NZ_JBEPEK010000506.1"/>
</dbReference>
<dbReference type="Gene3D" id="3.40.605.10">
    <property type="entry name" value="Aldehyde Dehydrogenase, Chain A, domain 1"/>
    <property type="match status" value="1"/>
</dbReference>
<gene>
    <name evidence="3" type="ORF">ABT404_41735</name>
</gene>
<dbReference type="Proteomes" id="UP001474181">
    <property type="component" value="Unassembled WGS sequence"/>
</dbReference>
<protein>
    <submittedName>
        <fullName evidence="3">Aldehyde dehydrogenase family protein</fullName>
    </submittedName>
</protein>
<accession>A0ABV1XA96</accession>
<dbReference type="InterPro" id="IPR015590">
    <property type="entry name" value="Aldehyde_DH_dom"/>
</dbReference>
<organism evidence="3 4">
    <name type="scientific">Streptomyces hyaluromycini</name>
    <dbReference type="NCBI Taxonomy" id="1377993"/>
    <lineage>
        <taxon>Bacteria</taxon>
        <taxon>Bacillati</taxon>
        <taxon>Actinomycetota</taxon>
        <taxon>Actinomycetes</taxon>
        <taxon>Kitasatosporales</taxon>
        <taxon>Streptomycetaceae</taxon>
        <taxon>Streptomyces</taxon>
    </lineage>
</organism>
<feature type="domain" description="Aldehyde dehydrogenase" evidence="2">
    <location>
        <begin position="17"/>
        <end position="477"/>
    </location>
</feature>
<keyword evidence="4" id="KW-1185">Reference proteome</keyword>
<dbReference type="InterPro" id="IPR016161">
    <property type="entry name" value="Ald_DH/histidinol_DH"/>
</dbReference>
<dbReference type="PANTHER" id="PTHR11699">
    <property type="entry name" value="ALDEHYDE DEHYDROGENASE-RELATED"/>
    <property type="match status" value="1"/>
</dbReference>
<comment type="caution">
    <text evidence="3">The sequence shown here is derived from an EMBL/GenBank/DDBJ whole genome shotgun (WGS) entry which is preliminary data.</text>
</comment>